<name>A0A285R5A4_9HYPH</name>
<dbReference type="EMBL" id="OBML01000001">
    <property type="protein sequence ID" value="SOB89271.1"/>
    <property type="molecule type" value="Genomic_DNA"/>
</dbReference>
<evidence type="ECO:0000256" key="5">
    <source>
        <dbReference type="ARBA" id="ARBA00013958"/>
    </source>
</evidence>
<evidence type="ECO:0000256" key="6">
    <source>
        <dbReference type="ARBA" id="ARBA00022670"/>
    </source>
</evidence>
<protein>
    <recommendedName>
        <fullName evidence="5">Probable periplasmic serine endoprotease DegP-like</fullName>
        <ecNumber evidence="4">3.4.21.107</ecNumber>
    </recommendedName>
    <alternativeName>
        <fullName evidence="13">Protease Do</fullName>
    </alternativeName>
</protein>
<dbReference type="InterPro" id="IPR009003">
    <property type="entry name" value="Peptidase_S1_PA"/>
</dbReference>
<dbReference type="GO" id="GO:0006508">
    <property type="term" value="P:proteolysis"/>
    <property type="evidence" value="ECO:0007669"/>
    <property type="project" value="UniProtKB-KW"/>
</dbReference>
<evidence type="ECO:0000256" key="15">
    <source>
        <dbReference type="PIRSR" id="PIRSR611782-2"/>
    </source>
</evidence>
<dbReference type="RefSeq" id="WP_097173616.1">
    <property type="nucleotide sequence ID" value="NZ_JAJGNR010000001.1"/>
</dbReference>
<dbReference type="Proteomes" id="UP000219331">
    <property type="component" value="Unassembled WGS sequence"/>
</dbReference>
<sequence length="507" mass="53119">MALLNTDQRQASPSGTTGPRRIGRRLAAAALALSLAVPATVADFSAARAQAPESIPDLAESLLDAVVNISTAQNVTAQRSVPLPQVPEGSPFQEFFDEFFNRQNRDNNRPRRVQSLGSGFVVDAEEGIIITNNHVIEGADEITANFNDGSKLAAEVIGRDSKTDIAVLKVKPASPLKAVSFGDSESLRVGEWVMAIGNPFGLGGTVTTGIVSARNRNINSGPYDNYIQTDASINRGNSGGPLFNRNGEVIGINTAIISPSGGSIGIGFAIPSETATKVIAQLREFGETRRGWLGVRIQEVTDEIAESLGMDKAEGALIAGITEGGPAEDAGFEAGDVVLEFNGSRVPAMHDLPRMVADTPVGEEVSVVVLRKGEEVTLQVTLGRLEEADASAAADSTAPSDEAPANETPTVLGMTLSALTEELRTQYSIAADVKGVVVTAVEDGSGAAEKRIAAGDVIVEVAQEAVSSPADITARIETLKGESRRLALFLISNAQGEVRFIPLTIEP</sequence>
<dbReference type="FunFam" id="2.40.10.120:FF:000007">
    <property type="entry name" value="Periplasmic serine endoprotease DegP-like"/>
    <property type="match status" value="1"/>
</dbReference>
<gene>
    <name evidence="19" type="ORF">SAMN05421512_101179</name>
</gene>
<comment type="subcellular location">
    <subcellularLocation>
        <location evidence="2">Periplasm</location>
    </subcellularLocation>
</comment>
<dbReference type="Gene3D" id="2.30.42.10">
    <property type="match status" value="2"/>
</dbReference>
<dbReference type="InterPro" id="IPR036034">
    <property type="entry name" value="PDZ_sf"/>
</dbReference>
<dbReference type="InterPro" id="IPR011782">
    <property type="entry name" value="Pept_S1C_Do"/>
</dbReference>
<feature type="binding site" evidence="15">
    <location>
        <begin position="236"/>
        <end position="238"/>
    </location>
    <ligand>
        <name>substrate</name>
    </ligand>
</feature>
<dbReference type="SUPFAM" id="SSF50156">
    <property type="entry name" value="PDZ domain-like"/>
    <property type="match status" value="2"/>
</dbReference>
<feature type="binding site" evidence="15">
    <location>
        <position position="134"/>
    </location>
    <ligand>
        <name>substrate</name>
    </ligand>
</feature>
<evidence type="ECO:0000256" key="17">
    <source>
        <dbReference type="SAM" id="SignalP"/>
    </source>
</evidence>
<dbReference type="CDD" id="cd10839">
    <property type="entry name" value="cpPDZ1_DegP-like"/>
    <property type="match status" value="1"/>
</dbReference>
<feature type="chain" id="PRO_5039651010" description="Probable periplasmic serine endoprotease DegP-like" evidence="17">
    <location>
        <begin position="42"/>
        <end position="507"/>
    </location>
</feature>
<keyword evidence="7 17" id="KW-0732">Signal</keyword>
<dbReference type="AlphaFoldDB" id="A0A285R5A4"/>
<feature type="domain" description="PDZ" evidence="18">
    <location>
        <begin position="282"/>
        <end position="384"/>
    </location>
</feature>
<feature type="compositionally biased region" description="Polar residues" evidence="16">
    <location>
        <begin position="1"/>
        <end position="17"/>
    </location>
</feature>
<dbReference type="PRINTS" id="PR00834">
    <property type="entry name" value="PROTEASES2C"/>
</dbReference>
<evidence type="ECO:0000256" key="9">
    <source>
        <dbReference type="ARBA" id="ARBA00022764"/>
    </source>
</evidence>
<dbReference type="Pfam" id="PF13180">
    <property type="entry name" value="PDZ_2"/>
    <property type="match status" value="1"/>
</dbReference>
<keyword evidence="6 19" id="KW-0645">Protease</keyword>
<evidence type="ECO:0000313" key="19">
    <source>
        <dbReference type="EMBL" id="SOB89271.1"/>
    </source>
</evidence>
<keyword evidence="9" id="KW-0574">Periplasm</keyword>
<dbReference type="PANTHER" id="PTHR22939:SF130">
    <property type="entry name" value="PERIPLASMIC SERINE ENDOPROTEASE DEGP-LIKE-RELATED"/>
    <property type="match status" value="1"/>
</dbReference>
<evidence type="ECO:0000313" key="20">
    <source>
        <dbReference type="Proteomes" id="UP000219331"/>
    </source>
</evidence>
<organism evidence="19 20">
    <name type="scientific">Stappia indica</name>
    <dbReference type="NCBI Taxonomy" id="538381"/>
    <lineage>
        <taxon>Bacteria</taxon>
        <taxon>Pseudomonadati</taxon>
        <taxon>Pseudomonadota</taxon>
        <taxon>Alphaproteobacteria</taxon>
        <taxon>Hyphomicrobiales</taxon>
        <taxon>Stappiaceae</taxon>
        <taxon>Stappia</taxon>
    </lineage>
</organism>
<dbReference type="STRING" id="538381.GCA_001696535_01261"/>
<evidence type="ECO:0000256" key="10">
    <source>
        <dbReference type="ARBA" id="ARBA00022801"/>
    </source>
</evidence>
<dbReference type="Pfam" id="PF13365">
    <property type="entry name" value="Trypsin_2"/>
    <property type="match status" value="1"/>
</dbReference>
<evidence type="ECO:0000256" key="3">
    <source>
        <dbReference type="ARBA" id="ARBA00010541"/>
    </source>
</evidence>
<keyword evidence="11" id="KW-0720">Serine protease</keyword>
<evidence type="ECO:0000256" key="14">
    <source>
        <dbReference type="PIRSR" id="PIRSR611782-1"/>
    </source>
</evidence>
<dbReference type="EC" id="3.4.21.107" evidence="4"/>
<evidence type="ECO:0000259" key="18">
    <source>
        <dbReference type="PROSITE" id="PS50106"/>
    </source>
</evidence>
<feature type="active site" description="Charge relay system" evidence="14">
    <location>
        <position position="134"/>
    </location>
</feature>
<comment type="similarity">
    <text evidence="3">Belongs to the peptidase S1C family.</text>
</comment>
<evidence type="ECO:0000256" key="4">
    <source>
        <dbReference type="ARBA" id="ARBA00013035"/>
    </source>
</evidence>
<dbReference type="GO" id="GO:0004252">
    <property type="term" value="F:serine-type endopeptidase activity"/>
    <property type="evidence" value="ECO:0007669"/>
    <property type="project" value="InterPro"/>
</dbReference>
<dbReference type="SUPFAM" id="SSF50494">
    <property type="entry name" value="Trypsin-like serine proteases"/>
    <property type="match status" value="1"/>
</dbReference>
<accession>A0A285R5A4</accession>
<reference evidence="19 20" key="1">
    <citation type="submission" date="2017-08" db="EMBL/GenBank/DDBJ databases">
        <authorList>
            <person name="de Groot N.N."/>
        </authorList>
    </citation>
    <scope>NUCLEOTIDE SEQUENCE [LARGE SCALE GENOMIC DNA]</scope>
    <source>
        <strain evidence="19 20">USBA 352</strain>
    </source>
</reference>
<proteinExistence type="inferred from homology"/>
<feature type="active site" description="Charge relay system" evidence="14">
    <location>
        <position position="238"/>
    </location>
</feature>
<dbReference type="Gene3D" id="2.40.10.120">
    <property type="match status" value="1"/>
</dbReference>
<feature type="binding site" evidence="15">
    <location>
        <position position="164"/>
    </location>
    <ligand>
        <name>substrate</name>
    </ligand>
</feature>
<dbReference type="GO" id="GO:0042597">
    <property type="term" value="C:periplasmic space"/>
    <property type="evidence" value="ECO:0007669"/>
    <property type="project" value="UniProtKB-SubCell"/>
</dbReference>
<feature type="active site" description="Charge relay system" evidence="14">
    <location>
        <position position="164"/>
    </location>
</feature>
<evidence type="ECO:0000256" key="11">
    <source>
        <dbReference type="ARBA" id="ARBA00022825"/>
    </source>
</evidence>
<feature type="region of interest" description="Disordered" evidence="16">
    <location>
        <begin position="1"/>
        <end position="21"/>
    </location>
</feature>
<dbReference type="SMART" id="SM00228">
    <property type="entry name" value="PDZ"/>
    <property type="match status" value="2"/>
</dbReference>
<dbReference type="PANTHER" id="PTHR22939">
    <property type="entry name" value="SERINE PROTEASE FAMILY S1C HTRA-RELATED"/>
    <property type="match status" value="1"/>
</dbReference>
<keyword evidence="10" id="KW-0378">Hydrolase</keyword>
<dbReference type="OrthoDB" id="9758917at2"/>
<keyword evidence="20" id="KW-1185">Reference proteome</keyword>
<dbReference type="InterPro" id="IPR001478">
    <property type="entry name" value="PDZ"/>
</dbReference>
<feature type="domain" description="PDZ" evidence="18">
    <location>
        <begin position="412"/>
        <end position="494"/>
    </location>
</feature>
<dbReference type="Pfam" id="PF00595">
    <property type="entry name" value="PDZ"/>
    <property type="match status" value="1"/>
</dbReference>
<dbReference type="PROSITE" id="PS50106">
    <property type="entry name" value="PDZ"/>
    <property type="match status" value="2"/>
</dbReference>
<comment type="catalytic activity">
    <reaction evidence="1">
        <text>Acts on substrates that are at least partially unfolded. The cleavage site P1 residue is normally between a pair of hydrophobic residues, such as Val-|-Val.</text>
        <dbReference type="EC" id="3.4.21.107"/>
    </reaction>
</comment>
<evidence type="ECO:0000256" key="8">
    <source>
        <dbReference type="ARBA" id="ARBA00022737"/>
    </source>
</evidence>
<evidence type="ECO:0000256" key="16">
    <source>
        <dbReference type="SAM" id="MobiDB-lite"/>
    </source>
</evidence>
<evidence type="ECO:0000256" key="12">
    <source>
        <dbReference type="ARBA" id="ARBA00023016"/>
    </source>
</evidence>
<evidence type="ECO:0000256" key="13">
    <source>
        <dbReference type="ARBA" id="ARBA00032850"/>
    </source>
</evidence>
<dbReference type="NCBIfam" id="TIGR02037">
    <property type="entry name" value="degP_htrA_DO"/>
    <property type="match status" value="1"/>
</dbReference>
<evidence type="ECO:0000256" key="2">
    <source>
        <dbReference type="ARBA" id="ARBA00004418"/>
    </source>
</evidence>
<evidence type="ECO:0000256" key="7">
    <source>
        <dbReference type="ARBA" id="ARBA00022729"/>
    </source>
</evidence>
<keyword evidence="8" id="KW-0677">Repeat</keyword>
<evidence type="ECO:0000256" key="1">
    <source>
        <dbReference type="ARBA" id="ARBA00001772"/>
    </source>
</evidence>
<dbReference type="InterPro" id="IPR001940">
    <property type="entry name" value="Peptidase_S1C"/>
</dbReference>
<keyword evidence="12" id="KW-0346">Stress response</keyword>
<feature type="signal peptide" evidence="17">
    <location>
        <begin position="1"/>
        <end position="41"/>
    </location>
</feature>